<dbReference type="InterPro" id="IPR036111">
    <property type="entry name" value="Mal/L-sulfo/L-lacto_DH-like_sf"/>
</dbReference>
<dbReference type="InterPro" id="IPR003767">
    <property type="entry name" value="Malate/L-lactate_DH-like"/>
</dbReference>
<proteinExistence type="inferred from homology"/>
<dbReference type="Pfam" id="PF02615">
    <property type="entry name" value="Ldh_2"/>
    <property type="match status" value="1"/>
</dbReference>
<evidence type="ECO:0000256" key="2">
    <source>
        <dbReference type="ARBA" id="ARBA00023002"/>
    </source>
</evidence>
<evidence type="ECO:0000313" key="3">
    <source>
        <dbReference type="EMBL" id="GBG07268.1"/>
    </source>
</evidence>
<dbReference type="InterPro" id="IPR043143">
    <property type="entry name" value="Mal/L-sulf/L-lact_DH-like_NADP"/>
</dbReference>
<reference evidence="3 4" key="1">
    <citation type="submission" date="2017-08" db="EMBL/GenBank/DDBJ databases">
        <title>Substantial Increase in Enzyme Production by Combined Drug-Resistance Mutations in Paenibacillus agaridevorans.</title>
        <authorList>
            <person name="Tanaka Y."/>
            <person name="Funane K."/>
            <person name="Hosaka T."/>
            <person name="Shiwa Y."/>
            <person name="Fujita N."/>
            <person name="Miyazaki T."/>
            <person name="Yoshikawa H."/>
            <person name="Murakami K."/>
            <person name="Kasahara K."/>
            <person name="Inaoka T."/>
            <person name="Hiraga Y."/>
            <person name="Ochi K."/>
        </authorList>
    </citation>
    <scope>NUCLEOTIDE SEQUENCE [LARGE SCALE GENOMIC DNA]</scope>
    <source>
        <strain evidence="3 4">T-3040</strain>
    </source>
</reference>
<dbReference type="RefSeq" id="WP_108992356.1">
    <property type="nucleotide sequence ID" value="NZ_BDQX01000085.1"/>
</dbReference>
<dbReference type="InterPro" id="IPR043144">
    <property type="entry name" value="Mal/L-sulf/L-lact_DH-like_ah"/>
</dbReference>
<keyword evidence="2" id="KW-0560">Oxidoreductase</keyword>
<dbReference type="NCBIfam" id="NF011599">
    <property type="entry name" value="PRK15025.1"/>
    <property type="match status" value="1"/>
</dbReference>
<name>A0A2R5EQI4_9BACL</name>
<evidence type="ECO:0000256" key="1">
    <source>
        <dbReference type="ARBA" id="ARBA00006056"/>
    </source>
</evidence>
<keyword evidence="4" id="KW-1185">Reference proteome</keyword>
<accession>A0A2R5EQI4</accession>
<comment type="similarity">
    <text evidence="1">Belongs to the LDH2/MDH2 oxidoreductase family.</text>
</comment>
<dbReference type="AlphaFoldDB" id="A0A2R5EQI4"/>
<gene>
    <name evidence="3" type="ORF">PAT3040_01816</name>
</gene>
<dbReference type="PANTHER" id="PTHR11091:SF0">
    <property type="entry name" value="MALATE DEHYDROGENASE"/>
    <property type="match status" value="1"/>
</dbReference>
<dbReference type="SUPFAM" id="SSF89733">
    <property type="entry name" value="L-sulfolactate dehydrogenase-like"/>
    <property type="match status" value="1"/>
</dbReference>
<dbReference type="Gene3D" id="3.30.1370.60">
    <property type="entry name" value="Hypothetical oxidoreductase yiak, domain 2"/>
    <property type="match status" value="1"/>
</dbReference>
<dbReference type="EMBL" id="BDQX01000085">
    <property type="protein sequence ID" value="GBG07268.1"/>
    <property type="molecule type" value="Genomic_DNA"/>
</dbReference>
<dbReference type="Proteomes" id="UP000245202">
    <property type="component" value="Unassembled WGS sequence"/>
</dbReference>
<dbReference type="PANTHER" id="PTHR11091">
    <property type="entry name" value="OXIDOREDUCTASE-RELATED"/>
    <property type="match status" value="1"/>
</dbReference>
<dbReference type="GO" id="GO:0016491">
    <property type="term" value="F:oxidoreductase activity"/>
    <property type="evidence" value="ECO:0007669"/>
    <property type="project" value="UniProtKB-KW"/>
</dbReference>
<dbReference type="Gene3D" id="1.10.1530.10">
    <property type="match status" value="1"/>
</dbReference>
<evidence type="ECO:0000313" key="4">
    <source>
        <dbReference type="Proteomes" id="UP000245202"/>
    </source>
</evidence>
<sequence length="337" mass="36419">MDKEIIVSSIELIELCIKKLMSHGLSQKHAGIVADVLVHANLRGVDSHGINRMGHYIQRLKAGGLNPNPNIQMKSTGPCSAIVDGDDGFGHIIAKEAMDHAIAIAEQNGVGMISIINSSHCGALSYFVNQAVEHNMIGIMMVNTDKFVVPFGAAEPYFGTNPIAFGFPTHQQKPIILDMATSQVAVGKILYAKQVGKSIPADWAVDSEGNPTEDPNQVVALNPMGGPKGTGLALVIDIFSGILTGSGFGPHVSQMYGNYNTARKLGHFLMAINISCLTDSTIFKYKIDQLIDELHQLQPAPGHQSVYIPGEPEQMKVIERMKYGIPVPESTYTFLQE</sequence>
<protein>
    <submittedName>
        <fullName evidence="3">Ureidoglycolate dehydrogenase</fullName>
    </submittedName>
</protein>
<comment type="caution">
    <text evidence="3">The sequence shown here is derived from an EMBL/GenBank/DDBJ whole genome shotgun (WGS) entry which is preliminary data.</text>
</comment>
<organism evidence="3 4">
    <name type="scientific">Paenibacillus agaridevorans</name>
    <dbReference type="NCBI Taxonomy" id="171404"/>
    <lineage>
        <taxon>Bacteria</taxon>
        <taxon>Bacillati</taxon>
        <taxon>Bacillota</taxon>
        <taxon>Bacilli</taxon>
        <taxon>Bacillales</taxon>
        <taxon>Paenibacillaceae</taxon>
        <taxon>Paenibacillus</taxon>
    </lineage>
</organism>